<feature type="transmembrane region" description="Helical" evidence="1">
    <location>
        <begin position="402"/>
        <end position="422"/>
    </location>
</feature>
<name>A0A8F3E659_9CAUD</name>
<feature type="transmembrane region" description="Helical" evidence="1">
    <location>
        <begin position="49"/>
        <end position="70"/>
    </location>
</feature>
<protein>
    <submittedName>
        <fullName evidence="2">Tape measure protein</fullName>
    </submittedName>
</protein>
<dbReference type="Proteomes" id="UP000693682">
    <property type="component" value="Segment"/>
</dbReference>
<evidence type="ECO:0000256" key="1">
    <source>
        <dbReference type="SAM" id="Phobius"/>
    </source>
</evidence>
<feature type="transmembrane region" description="Helical" evidence="1">
    <location>
        <begin position="516"/>
        <end position="539"/>
    </location>
</feature>
<keyword evidence="3" id="KW-1185">Reference proteome</keyword>
<gene>
    <name evidence="2" type="primary">14</name>
    <name evidence="2" type="ORF">SEA_HONK_14</name>
</gene>
<dbReference type="InterPro" id="IPR016024">
    <property type="entry name" value="ARM-type_fold"/>
</dbReference>
<dbReference type="SUPFAM" id="SSF48371">
    <property type="entry name" value="ARM repeat"/>
    <property type="match status" value="1"/>
</dbReference>
<dbReference type="EMBL" id="MW862981">
    <property type="protein sequence ID" value="QWY81837.1"/>
    <property type="molecule type" value="Genomic_DNA"/>
</dbReference>
<feature type="transmembrane region" description="Helical" evidence="1">
    <location>
        <begin position="376"/>
        <end position="396"/>
    </location>
</feature>
<keyword evidence="1" id="KW-1133">Transmembrane helix</keyword>
<proteinExistence type="predicted"/>
<organism evidence="2 3">
    <name type="scientific">Microbacterium phage Honk</name>
    <dbReference type="NCBI Taxonomy" id="2836095"/>
    <lineage>
        <taxon>Viruses</taxon>
        <taxon>Duplodnaviria</taxon>
        <taxon>Heunggongvirae</taxon>
        <taxon>Uroviricota</taxon>
        <taxon>Caudoviricetes</taxon>
        <taxon>Casidaviridae</taxon>
        <taxon>Honkvirus</taxon>
        <taxon>Honkvirus honk</taxon>
    </lineage>
</organism>
<feature type="transmembrane region" description="Helical" evidence="1">
    <location>
        <begin position="429"/>
        <end position="448"/>
    </location>
</feature>
<evidence type="ECO:0000313" key="3">
    <source>
        <dbReference type="Proteomes" id="UP000693682"/>
    </source>
</evidence>
<feature type="transmembrane region" description="Helical" evidence="1">
    <location>
        <begin position="454"/>
        <end position="474"/>
    </location>
</feature>
<reference evidence="2" key="1">
    <citation type="submission" date="2021-04" db="EMBL/GenBank/DDBJ databases">
        <authorList>
            <person name="Ulbrich M."/>
            <person name="Aldana K.S."/>
            <person name="Brown J.W."/>
            <person name="Campbell D.M."/>
            <person name="Chai A.E."/>
            <person name="Dalson K.A."/>
            <person name="Dembinski E."/>
            <person name="Gomez D.E."/>
            <person name="Gupta K."/>
            <person name="Guyot M."/>
            <person name="Hocutt K.M."/>
            <person name="Holsinger J.M."/>
            <person name="Ibarra L.A."/>
            <person name="Jeon T.-Y."/>
            <person name="Mackenzie M."/>
            <person name="Marquez I.-P.P."/>
            <person name="Mathenge R.W."/>
            <person name="Mo B.F."/>
            <person name="Nelson S."/>
            <person name="Zepeda J."/>
            <person name="Zhang L.J."/>
            <person name="Ngo R."/>
            <person name="Tse V.Y."/>
            <person name="Garlena R.A."/>
            <person name="Russell D.A."/>
            <person name="Pope W.H."/>
            <person name="Jacobs-Sera D."/>
            <person name="Hatfull G.F."/>
            <person name="Reddi K."/>
            <person name="Moberg-Parker J."/>
            <person name="Freise A.C."/>
        </authorList>
    </citation>
    <scope>NUCLEOTIDE SEQUENCE</scope>
</reference>
<evidence type="ECO:0000313" key="2">
    <source>
        <dbReference type="EMBL" id="QWY81837.1"/>
    </source>
</evidence>
<feature type="transmembrane region" description="Helical" evidence="1">
    <location>
        <begin position="582"/>
        <end position="600"/>
    </location>
</feature>
<feature type="transmembrane region" description="Helical" evidence="1">
    <location>
        <begin position="486"/>
        <end position="510"/>
    </location>
</feature>
<accession>A0A8F3E659</accession>
<feature type="transmembrane region" description="Helical" evidence="1">
    <location>
        <begin position="612"/>
        <end position="633"/>
    </location>
</feature>
<keyword evidence="1" id="KW-0472">Membrane</keyword>
<sequence>MSNVIGHATLNVVPSTKGFGSALNGDLGPLGESGGKHLGNSIGGSLKGVVGPLMAAAGAVAVGAFVGSAIKAAGSLEQSMGAIDTVFAGSQSQMHAWATGAATSVGLARDEYNGLATLIGSQLKNAGTPMDELAGKTNDLVIAGADMASMFGGTTKEAVEAISSALKGERDPIERYGVSLNEAKIKAKMAEQAMNGMTFASEEQAKAAATLALIMEQTADAQGNFAKESNTYEGVMQRLSASWDNVVASVGTGFLPIATAAGSVLLNMMPAVQGLADRFAAFAPVVQGVTEILFFGNYDGGLFAALDGVSEDSGIVDFLFDVREAVMAIFSGDWSTAGGIFAELIGEGAALRDSLIANVAEALPGILQGIVNMAPAILTAAVGAFTSLVTGLITVIPTLLTAVLGMLPSLITTILSMVPMLLTAGLQLFTGLIEAAVVALPLIVSALVDALPQIAEAIIGALPLIIEAGLKLFLGVIEGIVAAVPAILAAVMGILPSLVSTVLGMLPAIIDSALKLFLGLITGLLTALPQIIVAVLGMLPQFVSTIVGMIPGLIQAAIRLFKGIIEALPVVLPLIVDALVQMGPAFFNAIISLVPILFNAGKDIIRGLMDGIASLAGSIGRFFLSLLPGWIVGPFKAALGIHSPSRVFRDLGVNIGEGLLLGIKSMEGDVTDQANSLADAATAALSEVATAGVNVGGLSGDVRVTGADEAHGSGPTFVTHYHDHSTSQEDKTAKLTRAQDNLKASVAAGVWR</sequence>
<keyword evidence="1" id="KW-0812">Transmembrane</keyword>